<dbReference type="EMBL" id="CAJVQB010000241">
    <property type="protein sequence ID" value="CAG8477216.1"/>
    <property type="molecule type" value="Genomic_DNA"/>
</dbReference>
<sequence length="269" mass="29585">MANDECANDSRDNCSIPYHLFVLNESNLTGLGFSSDSFKIYRGNQNLMDSLVCVDHCADLVFEYATIIRDECLCGNSAFDNYYNQLFNDSSCNFNCTSYSCGGMTAYRIYRTTREYHYLWNKDKNKSEKYNLIQQGPVNCVLDAPDTKRLMTCKAENKTTMNVEHCMDICKTNGYGCAGLEDGSQCFCGNTSICTKGPFSNDPFPCSSSCPNNPSQTCGGPWALSVYPIESQPLPLYAKILIATPTTATSTTATPTTATPTTATPTTVI</sequence>
<dbReference type="SMART" id="SM00321">
    <property type="entry name" value="WSC"/>
    <property type="match status" value="2"/>
</dbReference>
<accession>A0ABM8VY93</accession>
<keyword evidence="1" id="KW-0677">Repeat</keyword>
<evidence type="ECO:0000256" key="2">
    <source>
        <dbReference type="SAM" id="MobiDB-lite"/>
    </source>
</evidence>
<dbReference type="Proteomes" id="UP000789901">
    <property type="component" value="Unassembled WGS sequence"/>
</dbReference>
<organism evidence="4 5">
    <name type="scientific">Gigaspora margarita</name>
    <dbReference type="NCBI Taxonomy" id="4874"/>
    <lineage>
        <taxon>Eukaryota</taxon>
        <taxon>Fungi</taxon>
        <taxon>Fungi incertae sedis</taxon>
        <taxon>Mucoromycota</taxon>
        <taxon>Glomeromycotina</taxon>
        <taxon>Glomeromycetes</taxon>
        <taxon>Diversisporales</taxon>
        <taxon>Gigasporaceae</taxon>
        <taxon>Gigaspora</taxon>
    </lineage>
</organism>
<dbReference type="InterPro" id="IPR002889">
    <property type="entry name" value="WSC_carb-bd"/>
</dbReference>
<gene>
    <name evidence="4" type="ORF">GMARGA_LOCUS1059</name>
</gene>
<keyword evidence="5" id="KW-1185">Reference proteome</keyword>
<evidence type="ECO:0000256" key="1">
    <source>
        <dbReference type="ARBA" id="ARBA00022737"/>
    </source>
</evidence>
<protein>
    <submittedName>
        <fullName evidence="4">30579_t:CDS:1</fullName>
    </submittedName>
</protein>
<dbReference type="InterPro" id="IPR051589">
    <property type="entry name" value="Sialate-O-sulfotransferase"/>
</dbReference>
<proteinExistence type="predicted"/>
<dbReference type="PANTHER" id="PTHR45964:SF9">
    <property type="entry name" value="SULFOTRANSFERASE"/>
    <property type="match status" value="1"/>
</dbReference>
<name>A0ABM8VY93_GIGMA</name>
<dbReference type="PROSITE" id="PS51212">
    <property type="entry name" value="WSC"/>
    <property type="match status" value="1"/>
</dbReference>
<dbReference type="PANTHER" id="PTHR45964">
    <property type="entry name" value="WSCD FAMILY MEMBER CG9164"/>
    <property type="match status" value="1"/>
</dbReference>
<comment type="caution">
    <text evidence="4">The sequence shown here is derived from an EMBL/GenBank/DDBJ whole genome shotgun (WGS) entry which is preliminary data.</text>
</comment>
<feature type="region of interest" description="Disordered" evidence="2">
    <location>
        <begin position="249"/>
        <end position="269"/>
    </location>
</feature>
<evidence type="ECO:0000259" key="3">
    <source>
        <dbReference type="PROSITE" id="PS51212"/>
    </source>
</evidence>
<dbReference type="Pfam" id="PF01822">
    <property type="entry name" value="WSC"/>
    <property type="match status" value="2"/>
</dbReference>
<reference evidence="4 5" key="1">
    <citation type="submission" date="2021-06" db="EMBL/GenBank/DDBJ databases">
        <authorList>
            <person name="Kallberg Y."/>
            <person name="Tangrot J."/>
            <person name="Rosling A."/>
        </authorList>
    </citation>
    <scope>NUCLEOTIDE SEQUENCE [LARGE SCALE GENOMIC DNA]</scope>
    <source>
        <strain evidence="4 5">120-4 pot B 10/14</strain>
    </source>
</reference>
<evidence type="ECO:0000313" key="4">
    <source>
        <dbReference type="EMBL" id="CAG8477216.1"/>
    </source>
</evidence>
<feature type="domain" description="WSC" evidence="3">
    <location>
        <begin position="134"/>
        <end position="230"/>
    </location>
</feature>
<evidence type="ECO:0000313" key="5">
    <source>
        <dbReference type="Proteomes" id="UP000789901"/>
    </source>
</evidence>